<gene>
    <name evidence="3" type="ORF">RJ640_004409</name>
</gene>
<proteinExistence type="predicted"/>
<dbReference type="GO" id="GO:0009535">
    <property type="term" value="C:chloroplast thylakoid membrane"/>
    <property type="evidence" value="ECO:0007669"/>
    <property type="project" value="TreeGrafter"/>
</dbReference>
<organism evidence="3 4">
    <name type="scientific">Escallonia rubra</name>
    <dbReference type="NCBI Taxonomy" id="112253"/>
    <lineage>
        <taxon>Eukaryota</taxon>
        <taxon>Viridiplantae</taxon>
        <taxon>Streptophyta</taxon>
        <taxon>Embryophyta</taxon>
        <taxon>Tracheophyta</taxon>
        <taxon>Spermatophyta</taxon>
        <taxon>Magnoliopsida</taxon>
        <taxon>eudicotyledons</taxon>
        <taxon>Gunneridae</taxon>
        <taxon>Pentapetalae</taxon>
        <taxon>asterids</taxon>
        <taxon>campanulids</taxon>
        <taxon>Escalloniales</taxon>
        <taxon>Escalloniaceae</taxon>
        <taxon>Escallonia</taxon>
    </lineage>
</organism>
<accession>A0AA88QEY8</accession>
<feature type="transmembrane region" description="Helical" evidence="2">
    <location>
        <begin position="202"/>
        <end position="224"/>
    </location>
</feature>
<feature type="region of interest" description="Disordered" evidence="1">
    <location>
        <begin position="237"/>
        <end position="276"/>
    </location>
</feature>
<evidence type="ECO:0008006" key="5">
    <source>
        <dbReference type="Google" id="ProtNLM"/>
    </source>
</evidence>
<dbReference type="EMBL" id="JAVXUO010002917">
    <property type="protein sequence ID" value="KAK2968403.1"/>
    <property type="molecule type" value="Genomic_DNA"/>
</dbReference>
<evidence type="ECO:0000256" key="1">
    <source>
        <dbReference type="SAM" id="MobiDB-lite"/>
    </source>
</evidence>
<keyword evidence="2" id="KW-0812">Transmembrane</keyword>
<comment type="caution">
    <text evidence="3">The sequence shown here is derived from an EMBL/GenBank/DDBJ whole genome shotgun (WGS) entry which is preliminary data.</text>
</comment>
<evidence type="ECO:0000313" key="4">
    <source>
        <dbReference type="Proteomes" id="UP001187471"/>
    </source>
</evidence>
<dbReference type="AlphaFoldDB" id="A0AA88QEY8"/>
<dbReference type="Pfam" id="PF11282">
    <property type="entry name" value="DUF3082"/>
    <property type="match status" value="1"/>
</dbReference>
<dbReference type="Proteomes" id="UP001187471">
    <property type="component" value="Unassembled WGS sequence"/>
</dbReference>
<name>A0AA88QEY8_9ASTE</name>
<sequence>MLQCRHLLSSHFPFAFAFPSNHHSLTFLHKHTSLQPISAHLRTRPGPWLAQLPEPTTTNTTTALEEGPVELPPSTPSIFATDDDPSNLQVATSVLLTGAISVFLFRALRRRAKRAKELRFRSTGAKKSLKEEALESLKAMTPTSAVENSPPSPVQALLGGISAGVIALILYKFTTTVEASLGRQTLSDNISVRQITITIRTIINGICYLATFVFGINSIGLMLYSVQLAINSFMGDSTSDETKNKDEGQLSSPNPTAGDSSETNSNTGTQSSDNTK</sequence>
<evidence type="ECO:0000313" key="3">
    <source>
        <dbReference type="EMBL" id="KAK2968403.1"/>
    </source>
</evidence>
<reference evidence="3" key="1">
    <citation type="submission" date="2022-12" db="EMBL/GenBank/DDBJ databases">
        <title>Draft genome assemblies for two species of Escallonia (Escalloniales).</title>
        <authorList>
            <person name="Chanderbali A."/>
            <person name="Dervinis C."/>
            <person name="Anghel I."/>
            <person name="Soltis D."/>
            <person name="Soltis P."/>
            <person name="Zapata F."/>
        </authorList>
    </citation>
    <scope>NUCLEOTIDE SEQUENCE</scope>
    <source>
        <strain evidence="3">UCBG92.1500</strain>
        <tissue evidence="3">Leaf</tissue>
    </source>
</reference>
<keyword evidence="2" id="KW-1133">Transmembrane helix</keyword>
<dbReference type="PANTHER" id="PTHR35733">
    <property type="entry name" value="OS02G0307800 PROTEIN"/>
    <property type="match status" value="1"/>
</dbReference>
<keyword evidence="4" id="KW-1185">Reference proteome</keyword>
<keyword evidence="2" id="KW-0472">Membrane</keyword>
<feature type="transmembrane region" description="Helical" evidence="2">
    <location>
        <begin position="88"/>
        <end position="108"/>
    </location>
</feature>
<protein>
    <recommendedName>
        <fullName evidence="5">Transmembrane protein</fullName>
    </recommendedName>
</protein>
<dbReference type="InterPro" id="IPR021434">
    <property type="entry name" value="DUF3082"/>
</dbReference>
<evidence type="ECO:0000256" key="2">
    <source>
        <dbReference type="SAM" id="Phobius"/>
    </source>
</evidence>
<dbReference type="PANTHER" id="PTHR35733:SF1">
    <property type="entry name" value="OS02G0307800 PROTEIN"/>
    <property type="match status" value="1"/>
</dbReference>
<feature type="compositionally biased region" description="Polar residues" evidence="1">
    <location>
        <begin position="249"/>
        <end position="276"/>
    </location>
</feature>